<dbReference type="Proteomes" id="UP000684084">
    <property type="component" value="Unassembled WGS sequence"/>
</dbReference>
<feature type="chain" id="PRO_5014115433" evidence="1">
    <location>
        <begin position="26"/>
        <end position="164"/>
    </location>
</feature>
<protein>
    <submittedName>
        <fullName evidence="3">Uncharacterized protein</fullName>
    </submittedName>
</protein>
<evidence type="ECO:0000256" key="1">
    <source>
        <dbReference type="SAM" id="SignalP"/>
    </source>
</evidence>
<evidence type="ECO:0000313" key="3">
    <source>
        <dbReference type="EMBL" id="PKC09483.1"/>
    </source>
</evidence>
<reference evidence="4 5" key="4">
    <citation type="submission" date="2017-10" db="EMBL/GenBank/DDBJ databases">
        <title>Genome analyses suggest a sexual origin of heterokaryosis in a supposedly ancient asexual fungus.</title>
        <authorList>
            <person name="Corradi N."/>
            <person name="Sedzielewska K."/>
            <person name="Noel J."/>
            <person name="Charron P."/>
            <person name="Farinelli L."/>
            <person name="Marton T."/>
            <person name="Kruger M."/>
            <person name="Pelin A."/>
            <person name="Brachmann A."/>
            <person name="Corradi N."/>
        </authorList>
    </citation>
    <scope>NUCLEOTIDE SEQUENCE [LARGE SCALE GENOMIC DNA]</scope>
    <source>
        <strain evidence="4 5">A1</strain>
    </source>
</reference>
<dbReference type="EMBL" id="LLXJ01000455">
    <property type="protein sequence ID" value="PKC09483.1"/>
    <property type="molecule type" value="Genomic_DNA"/>
</dbReference>
<dbReference type="AlphaFoldDB" id="A0A2I1EI01"/>
<evidence type="ECO:0000313" key="6">
    <source>
        <dbReference type="Proteomes" id="UP000232722"/>
    </source>
</evidence>
<dbReference type="OrthoDB" id="2308446at2759"/>
<reference evidence="2" key="5">
    <citation type="submission" date="2020-05" db="EMBL/GenBank/DDBJ databases">
        <authorList>
            <person name="Rincon C."/>
            <person name="Sanders R I."/>
            <person name="Robbins C."/>
            <person name="Chaturvedi A."/>
        </authorList>
    </citation>
    <scope>NUCLEOTIDE SEQUENCE</scope>
    <source>
        <strain evidence="2">CHB12</strain>
    </source>
</reference>
<name>A0A2I1EI01_9GLOM</name>
<evidence type="ECO:0000313" key="4">
    <source>
        <dbReference type="EMBL" id="PKC64838.1"/>
    </source>
</evidence>
<proteinExistence type="predicted"/>
<accession>A0A2I1EI01</accession>
<comment type="caution">
    <text evidence="3">The sequence shown here is derived from an EMBL/GenBank/DDBJ whole genome shotgun (WGS) entry which is preliminary data.</text>
</comment>
<dbReference type="EMBL" id="CAGKOT010000016">
    <property type="protein sequence ID" value="CAB5361314.1"/>
    <property type="molecule type" value="Genomic_DNA"/>
</dbReference>
<sequence>MRIHTLKSLFIVLIILVVNSFYTHATAIVARQQQQVECKCAFDYIHKSNTVTENIPANSINTHLTITCNSKTVSTEVTEYALWKVVDGKFVNMEGYGLRKLGPGYYSLHADPSECYNAPKEGLIGAAIAYFTIYSNNPDIVITKQIDGSCFTKERVVVNCPPTV</sequence>
<keyword evidence="1" id="KW-0732">Signal</keyword>
<dbReference type="Proteomes" id="UP000232722">
    <property type="component" value="Unassembled WGS sequence"/>
</dbReference>
<evidence type="ECO:0000313" key="2">
    <source>
        <dbReference type="EMBL" id="CAB5361314.1"/>
    </source>
</evidence>
<reference evidence="4 5" key="3">
    <citation type="submission" date="2017-10" db="EMBL/GenBank/DDBJ databases">
        <title>Extensive intraspecific genome diversity in a model arbuscular mycorrhizal fungus.</title>
        <authorList>
            <person name="Chen E.C.H."/>
            <person name="Morin E."/>
            <person name="Baudet D."/>
            <person name="Noel J."/>
            <person name="Ndikumana S."/>
            <person name="Charron P."/>
            <person name="St-Onge C."/>
            <person name="Giorgi J."/>
            <person name="Grigoriev I.V."/>
            <person name="Roux C."/>
            <person name="Martin F.M."/>
            <person name="Corradi N."/>
        </authorList>
    </citation>
    <scope>NUCLEOTIDE SEQUENCE [LARGE SCALE GENOMIC DNA]</scope>
    <source>
        <strain evidence="4 5">A1</strain>
    </source>
</reference>
<reference evidence="3 6" key="2">
    <citation type="submission" date="2017-09" db="EMBL/GenBank/DDBJ databases">
        <title>Extensive intraspecific genome diversity in a model arbuscular mycorrhizal fungus.</title>
        <authorList>
            <person name="Chen E.C."/>
            <person name="Morin E."/>
            <person name="Beaudet D."/>
            <person name="Noel J."/>
            <person name="Ndikumana S."/>
            <person name="Charron P."/>
            <person name="St-Onge C."/>
            <person name="Giorgi J."/>
            <person name="Grigoriev I.V."/>
            <person name="Roux C."/>
            <person name="Martin F.M."/>
            <person name="Corradi N."/>
        </authorList>
    </citation>
    <scope>NUCLEOTIDE SEQUENCE [LARGE SCALE GENOMIC DNA]</scope>
    <source>
        <strain evidence="3 6">A5</strain>
    </source>
</reference>
<dbReference type="EMBL" id="LLXH01000598">
    <property type="protein sequence ID" value="PKC64838.1"/>
    <property type="molecule type" value="Genomic_DNA"/>
</dbReference>
<evidence type="ECO:0000313" key="5">
    <source>
        <dbReference type="Proteomes" id="UP000232688"/>
    </source>
</evidence>
<feature type="signal peptide" evidence="1">
    <location>
        <begin position="1"/>
        <end position="25"/>
    </location>
</feature>
<dbReference type="Proteomes" id="UP000232688">
    <property type="component" value="Unassembled WGS sequence"/>
</dbReference>
<organism evidence="3 6">
    <name type="scientific">Rhizophagus irregularis</name>
    <dbReference type="NCBI Taxonomy" id="588596"/>
    <lineage>
        <taxon>Eukaryota</taxon>
        <taxon>Fungi</taxon>
        <taxon>Fungi incertae sedis</taxon>
        <taxon>Mucoromycota</taxon>
        <taxon>Glomeromycotina</taxon>
        <taxon>Glomeromycetes</taxon>
        <taxon>Glomerales</taxon>
        <taxon>Glomeraceae</taxon>
        <taxon>Rhizophagus</taxon>
    </lineage>
</organism>
<dbReference type="VEuPathDB" id="FungiDB:RhiirA1_421089"/>
<dbReference type="VEuPathDB" id="FungiDB:RhiirFUN_019014"/>
<dbReference type="VEuPathDB" id="FungiDB:FUN_020084"/>
<gene>
    <name evidence="2" type="ORF">CHRIB12_LOCUS8614</name>
    <name evidence="4" type="ORF">RhiirA1_421089</name>
    <name evidence="3" type="ORF">RhiirA5_356609</name>
</gene>
<reference evidence="3 6" key="1">
    <citation type="submission" date="2016-04" db="EMBL/GenBank/DDBJ databases">
        <title>Genome analyses suggest a sexual origin of heterokaryosis in a supposedly ancient asexual fungus.</title>
        <authorList>
            <person name="Ropars J."/>
            <person name="Sedzielewska K."/>
            <person name="Noel J."/>
            <person name="Charron P."/>
            <person name="Farinelli L."/>
            <person name="Marton T."/>
            <person name="Kruger M."/>
            <person name="Pelin A."/>
            <person name="Brachmann A."/>
            <person name="Corradi N."/>
        </authorList>
    </citation>
    <scope>NUCLEOTIDE SEQUENCE [LARGE SCALE GENOMIC DNA]</scope>
    <source>
        <strain evidence="3 6">A5</strain>
    </source>
</reference>